<dbReference type="AlphaFoldDB" id="W7IV71"/>
<sequence>MEIHPDGWVRDSKDPHHRPIAVDLQALLAATRTSRLTR</sequence>
<gene>
    <name evidence="1" type="ORF">UO65_4399</name>
</gene>
<name>W7IV71_9PSEU</name>
<reference evidence="1 2" key="1">
    <citation type="journal article" date="2014" name="Genome Announc.">
        <title>Draft Genome Sequence of the Antitrypanosomally Active Sponge-Associated Bacterium Actinokineospora sp. Strain EG49.</title>
        <authorList>
            <person name="Harjes J."/>
            <person name="Ryu T."/>
            <person name="Abdelmohsen U.R."/>
            <person name="Moitinho-Silva L."/>
            <person name="Horn H."/>
            <person name="Ravasi T."/>
            <person name="Hentschel U."/>
        </authorList>
    </citation>
    <scope>NUCLEOTIDE SEQUENCE [LARGE SCALE GENOMIC DNA]</scope>
    <source>
        <strain evidence="1 2">EG49</strain>
    </source>
</reference>
<dbReference type="EMBL" id="AYXG01000165">
    <property type="protein sequence ID" value="EWC60291.1"/>
    <property type="molecule type" value="Genomic_DNA"/>
</dbReference>
<dbReference type="Proteomes" id="UP000019277">
    <property type="component" value="Unassembled WGS sequence"/>
</dbReference>
<accession>W7IV71</accession>
<evidence type="ECO:0000313" key="2">
    <source>
        <dbReference type="Proteomes" id="UP000019277"/>
    </source>
</evidence>
<proteinExistence type="predicted"/>
<protein>
    <submittedName>
        <fullName evidence="1">Uncharacterized protein</fullName>
    </submittedName>
</protein>
<keyword evidence="2" id="KW-1185">Reference proteome</keyword>
<evidence type="ECO:0000313" key="1">
    <source>
        <dbReference type="EMBL" id="EWC60291.1"/>
    </source>
</evidence>
<comment type="caution">
    <text evidence="1">The sequence shown here is derived from an EMBL/GenBank/DDBJ whole genome shotgun (WGS) entry which is preliminary data.</text>
</comment>
<organism evidence="1 2">
    <name type="scientific">Actinokineospora spheciospongiae</name>
    <dbReference type="NCBI Taxonomy" id="909613"/>
    <lineage>
        <taxon>Bacteria</taxon>
        <taxon>Bacillati</taxon>
        <taxon>Actinomycetota</taxon>
        <taxon>Actinomycetes</taxon>
        <taxon>Pseudonocardiales</taxon>
        <taxon>Pseudonocardiaceae</taxon>
        <taxon>Actinokineospora</taxon>
    </lineage>
</organism>